<evidence type="ECO:0000313" key="1">
    <source>
        <dbReference type="EMBL" id="QHS80949.1"/>
    </source>
</evidence>
<protein>
    <submittedName>
        <fullName evidence="1">Uncharacterized protein</fullName>
    </submittedName>
</protein>
<proteinExistence type="predicted"/>
<dbReference type="EMBL" id="MN740728">
    <property type="protein sequence ID" value="QHS80949.1"/>
    <property type="molecule type" value="Genomic_DNA"/>
</dbReference>
<reference evidence="1" key="1">
    <citation type="journal article" date="2020" name="Nature">
        <title>Giant virus diversity and host interactions through global metagenomics.</title>
        <authorList>
            <person name="Schulz F."/>
            <person name="Roux S."/>
            <person name="Paez-Espino D."/>
            <person name="Jungbluth S."/>
            <person name="Walsh D.A."/>
            <person name="Denef V.J."/>
            <person name="McMahon K.D."/>
            <person name="Konstantinidis K.T."/>
            <person name="Eloe-Fadrosh E.A."/>
            <person name="Kyrpides N.C."/>
            <person name="Woyke T."/>
        </authorList>
    </citation>
    <scope>NUCLEOTIDE SEQUENCE</scope>
    <source>
        <strain evidence="1">GVMAG-S-1101161-73</strain>
    </source>
</reference>
<sequence>MASQNAIDNMCTCSKSWPSDLELFQKAVSTAPNYAALMDLVNRVREAMREKDLLDQCIGEVLGYKVDAAGEWPTKNVLFLTAIAKLNSRQDYMGINYLQDLRSAANKGIAEKRNLDASIVQILEGTFAGDFNKAYELWIAENPEGCSTPPCPPIAGTAEVAIAPKIYALDSCGQEETNGYCLPGCCCSDTLLPSDDATPESWVFFPPPPLNIRPRPELVVREDEVSSLSPSMIKNENMEALD</sequence>
<name>A0A6C0AMB9_9ZZZZ</name>
<accession>A0A6C0AMB9</accession>
<organism evidence="1">
    <name type="scientific">viral metagenome</name>
    <dbReference type="NCBI Taxonomy" id="1070528"/>
    <lineage>
        <taxon>unclassified sequences</taxon>
        <taxon>metagenomes</taxon>
        <taxon>organismal metagenomes</taxon>
    </lineage>
</organism>
<dbReference type="AlphaFoldDB" id="A0A6C0AMB9"/>